<organism evidence="2 3">
    <name type="scientific">Chrysophaeum taylorii</name>
    <dbReference type="NCBI Taxonomy" id="2483200"/>
    <lineage>
        <taxon>Eukaryota</taxon>
        <taxon>Sar</taxon>
        <taxon>Stramenopiles</taxon>
        <taxon>Ochrophyta</taxon>
        <taxon>Pelagophyceae</taxon>
        <taxon>Pelagomonadales</taxon>
        <taxon>Pelagomonadaceae</taxon>
        <taxon>Chrysophaeum</taxon>
    </lineage>
</organism>
<evidence type="ECO:0000256" key="1">
    <source>
        <dbReference type="SAM" id="SignalP"/>
    </source>
</evidence>
<dbReference type="EMBL" id="JAQMWT010000406">
    <property type="protein sequence ID" value="KAJ8601741.1"/>
    <property type="molecule type" value="Genomic_DNA"/>
</dbReference>
<reference evidence="2" key="1">
    <citation type="submission" date="2023-01" db="EMBL/GenBank/DDBJ databases">
        <title>Metagenome sequencing of chrysophaentin producing Chrysophaeum taylorii.</title>
        <authorList>
            <person name="Davison J."/>
            <person name="Bewley C."/>
        </authorList>
    </citation>
    <scope>NUCLEOTIDE SEQUENCE</scope>
    <source>
        <strain evidence="2">NIES-1699</strain>
    </source>
</reference>
<evidence type="ECO:0000313" key="2">
    <source>
        <dbReference type="EMBL" id="KAJ8601741.1"/>
    </source>
</evidence>
<gene>
    <name evidence="2" type="ORF">CTAYLR_006758</name>
</gene>
<protein>
    <submittedName>
        <fullName evidence="2">Uncharacterized protein</fullName>
    </submittedName>
</protein>
<dbReference type="PANTHER" id="PTHR34801">
    <property type="entry name" value="EXPRESSED PROTEIN"/>
    <property type="match status" value="1"/>
</dbReference>
<accession>A0AAD7XKJ6</accession>
<dbReference type="Proteomes" id="UP001230188">
    <property type="component" value="Unassembled WGS sequence"/>
</dbReference>
<name>A0AAD7XKJ6_9STRA</name>
<comment type="caution">
    <text evidence="2">The sequence shown here is derived from an EMBL/GenBank/DDBJ whole genome shotgun (WGS) entry which is preliminary data.</text>
</comment>
<sequence length="197" mass="21583">MVLALGRRALSLWLAAGPCRTETSALFKTRTCVRTGIQDGRLLSCTPSENCVATSAVKSPSQFGPPWTYGRSNATEAFRDLVGAVEDEGLTIVEVDEDNFYLHATAPTQVRGGRALDLDDVEFKLAPADDLVFYRSASREAIFFFPAQNIYSVPLSDGGSNRARLEAVRKRLGWESLGALYEEADDPSKYQPLDLLS</sequence>
<keyword evidence="3" id="KW-1185">Reference proteome</keyword>
<dbReference type="AlphaFoldDB" id="A0AAD7XKJ6"/>
<dbReference type="PANTHER" id="PTHR34801:SF6">
    <property type="entry name" value="SLL1620 PROTEIN"/>
    <property type="match status" value="1"/>
</dbReference>
<proteinExistence type="predicted"/>
<dbReference type="InterPro" id="IPR010865">
    <property type="entry name" value="DUF1499"/>
</dbReference>
<evidence type="ECO:0000313" key="3">
    <source>
        <dbReference type="Proteomes" id="UP001230188"/>
    </source>
</evidence>
<feature type="signal peptide" evidence="1">
    <location>
        <begin position="1"/>
        <end position="21"/>
    </location>
</feature>
<feature type="chain" id="PRO_5042118050" evidence="1">
    <location>
        <begin position="22"/>
        <end position="197"/>
    </location>
</feature>
<keyword evidence="1" id="KW-0732">Signal</keyword>
<dbReference type="Pfam" id="PF07386">
    <property type="entry name" value="DUF1499"/>
    <property type="match status" value="1"/>
</dbReference>